<proteinExistence type="predicted"/>
<name>A0ACC0HWN3_9ERIC</name>
<reference evidence="1 2" key="1">
    <citation type="journal article" date="2022" name="Plant J.">
        <title>Chromosome-level genome of Camellia lanceoleosa provides a valuable resource for understanding genome evolution and self-incompatibility.</title>
        <authorList>
            <person name="Gong W."/>
            <person name="Xiao S."/>
            <person name="Wang L."/>
            <person name="Liao Z."/>
            <person name="Chang Y."/>
            <person name="Mo W."/>
            <person name="Hu G."/>
            <person name="Li W."/>
            <person name="Zhao G."/>
            <person name="Zhu H."/>
            <person name="Hu X."/>
            <person name="Ji K."/>
            <person name="Xiang X."/>
            <person name="Song Q."/>
            <person name="Yuan D."/>
            <person name="Jin S."/>
            <person name="Zhang L."/>
        </authorList>
    </citation>
    <scope>NUCLEOTIDE SEQUENCE [LARGE SCALE GENOMIC DNA]</scope>
    <source>
        <strain evidence="1">SQ_2022a</strain>
    </source>
</reference>
<comment type="caution">
    <text evidence="1">The sequence shown here is derived from an EMBL/GenBank/DDBJ whole genome shotgun (WGS) entry which is preliminary data.</text>
</comment>
<keyword evidence="2" id="KW-1185">Reference proteome</keyword>
<dbReference type="Proteomes" id="UP001060215">
    <property type="component" value="Chromosome 2"/>
</dbReference>
<accession>A0ACC0HWN3</accession>
<organism evidence="1 2">
    <name type="scientific">Camellia lanceoleosa</name>
    <dbReference type="NCBI Taxonomy" id="1840588"/>
    <lineage>
        <taxon>Eukaryota</taxon>
        <taxon>Viridiplantae</taxon>
        <taxon>Streptophyta</taxon>
        <taxon>Embryophyta</taxon>
        <taxon>Tracheophyta</taxon>
        <taxon>Spermatophyta</taxon>
        <taxon>Magnoliopsida</taxon>
        <taxon>eudicotyledons</taxon>
        <taxon>Gunneridae</taxon>
        <taxon>Pentapetalae</taxon>
        <taxon>asterids</taxon>
        <taxon>Ericales</taxon>
        <taxon>Theaceae</taxon>
        <taxon>Camellia</taxon>
    </lineage>
</organism>
<sequence length="509" mass="55799">MGSGCSRLALRPSVPQLPDRPRRNRSFLSSLFICGGSTSDAPTQMEDEPSELLLNSKKHRREPVVDELQSLTKESSLASGGLISPRTETETETGASSESSVVASEESCSEDGIASTSYDDQSFSGSVSANLMSNLDVVNGIGNVMDKDESQICEEVIHPSDSSPQQLGDSHSDEVSVENHASEGISIRNSVSDSASVVSDSQVISQSLRDDSVRETTPQGLGFLVSDRERVQRSGSVLHVDVVSISSSNLSNSATEISNREARRNSRRLFWDAFSRRSSRRHNDSQTFVFSTDDTDGLGFHDRWLLDFSGDFFDDGPGGDSGYMGNRIHSMDERRRHSRSEVWERLHSGRERGNPRTSRCPSGLHADGTCSCESTSMPEESGTRASISRIVMLAEALFEVLDEIHRQPVSLSLSVVSLPAPEAVVDTLPVKHHKNSDIAESADDVAQCYICLSEYEEGDKIRVLPCHHEFHMSCVDKWLKEIHGVCPLCRGDVREGFTEEPVCNSEIPA</sequence>
<dbReference type="EMBL" id="CM045759">
    <property type="protein sequence ID" value="KAI8017362.1"/>
    <property type="molecule type" value="Genomic_DNA"/>
</dbReference>
<evidence type="ECO:0000313" key="2">
    <source>
        <dbReference type="Proteomes" id="UP001060215"/>
    </source>
</evidence>
<protein>
    <submittedName>
        <fullName evidence="1">Uncharacterized protein</fullName>
    </submittedName>
</protein>
<gene>
    <name evidence="1" type="ORF">LOK49_LG04G02987</name>
</gene>
<evidence type="ECO:0000313" key="1">
    <source>
        <dbReference type="EMBL" id="KAI8017362.1"/>
    </source>
</evidence>